<sequence>MSFWGPTSMTWNQKYPPNLLAILPQFHCICISNFTASSSQLKNLHQPLKREEISQSHIAILNQMAASSVMQSILVSPVTGVAKGLGSRRMIPCCYLPRQQRNSTLLVRCMAEDGRKEDVGPTTTSPPSTKAKVSTNFFDVFAFSGPAPERINGRLAMIGFVTAIAIELAKGEDVFAQISDGGIPWFLYVSGVLSAASLIPMFSGVSVESKSKGFFNSDAELWNGRFAMVGLVALAVTELVKGGALV</sequence>
<gene>
    <name evidence="1" type="ORF">Vadar_029625</name>
</gene>
<keyword evidence="2" id="KW-1185">Reference proteome</keyword>
<protein>
    <submittedName>
        <fullName evidence="1">Uncharacterized protein</fullName>
    </submittedName>
</protein>
<reference evidence="1 2" key="1">
    <citation type="journal article" date="2021" name="Hortic Res">
        <title>High-quality reference genome and annotation aids understanding of berry development for evergreen blueberry (Vaccinium darrowii).</title>
        <authorList>
            <person name="Yu J."/>
            <person name="Hulse-Kemp A.M."/>
            <person name="Babiker E."/>
            <person name="Staton M."/>
        </authorList>
    </citation>
    <scope>NUCLEOTIDE SEQUENCE [LARGE SCALE GENOMIC DNA]</scope>
    <source>
        <strain evidence="2">cv. NJ 8807/NJ 8810</strain>
        <tissue evidence="1">Young leaf</tissue>
    </source>
</reference>
<accession>A0ACB7Z0B8</accession>
<comment type="caution">
    <text evidence="1">The sequence shown here is derived from an EMBL/GenBank/DDBJ whole genome shotgun (WGS) entry which is preliminary data.</text>
</comment>
<dbReference type="EMBL" id="CM037153">
    <property type="protein sequence ID" value="KAH7858939.1"/>
    <property type="molecule type" value="Genomic_DNA"/>
</dbReference>
<dbReference type="Proteomes" id="UP000828048">
    <property type="component" value="Chromosome 3"/>
</dbReference>
<organism evidence="1 2">
    <name type="scientific">Vaccinium darrowii</name>
    <dbReference type="NCBI Taxonomy" id="229202"/>
    <lineage>
        <taxon>Eukaryota</taxon>
        <taxon>Viridiplantae</taxon>
        <taxon>Streptophyta</taxon>
        <taxon>Embryophyta</taxon>
        <taxon>Tracheophyta</taxon>
        <taxon>Spermatophyta</taxon>
        <taxon>Magnoliopsida</taxon>
        <taxon>eudicotyledons</taxon>
        <taxon>Gunneridae</taxon>
        <taxon>Pentapetalae</taxon>
        <taxon>asterids</taxon>
        <taxon>Ericales</taxon>
        <taxon>Ericaceae</taxon>
        <taxon>Vaccinioideae</taxon>
        <taxon>Vaccinieae</taxon>
        <taxon>Vaccinium</taxon>
    </lineage>
</organism>
<name>A0ACB7Z0B8_9ERIC</name>
<evidence type="ECO:0000313" key="1">
    <source>
        <dbReference type="EMBL" id="KAH7858939.1"/>
    </source>
</evidence>
<proteinExistence type="predicted"/>
<evidence type="ECO:0000313" key="2">
    <source>
        <dbReference type="Proteomes" id="UP000828048"/>
    </source>
</evidence>